<keyword evidence="2" id="KW-0812">Transmembrane</keyword>
<keyword evidence="2" id="KW-1133">Transmembrane helix</keyword>
<feature type="compositionally biased region" description="Pro residues" evidence="1">
    <location>
        <begin position="125"/>
        <end position="145"/>
    </location>
</feature>
<feature type="transmembrane region" description="Helical" evidence="2">
    <location>
        <begin position="48"/>
        <end position="71"/>
    </location>
</feature>
<dbReference type="Pfam" id="PF06772">
    <property type="entry name" value="LtrA"/>
    <property type="match status" value="1"/>
</dbReference>
<dbReference type="AlphaFoldDB" id="A0AAU8K527"/>
<feature type="compositionally biased region" description="Gly residues" evidence="1">
    <location>
        <begin position="163"/>
        <end position="174"/>
    </location>
</feature>
<feature type="region of interest" description="Disordered" evidence="1">
    <location>
        <begin position="121"/>
        <end position="174"/>
    </location>
</feature>
<gene>
    <name evidence="3" type="ORF">ABWK59_31820</name>
</gene>
<evidence type="ECO:0000256" key="1">
    <source>
        <dbReference type="SAM" id="MobiDB-lite"/>
    </source>
</evidence>
<dbReference type="RefSeq" id="WP_354644121.1">
    <property type="nucleotide sequence ID" value="NZ_CP159872.1"/>
</dbReference>
<proteinExistence type="predicted"/>
<dbReference type="PANTHER" id="PTHR36840:SF1">
    <property type="entry name" value="BLL5714 PROTEIN"/>
    <property type="match status" value="1"/>
</dbReference>
<organism evidence="3">
    <name type="scientific">Kitasatospora camelliae</name>
    <dbReference type="NCBI Taxonomy" id="3156397"/>
    <lineage>
        <taxon>Bacteria</taxon>
        <taxon>Bacillati</taxon>
        <taxon>Actinomycetota</taxon>
        <taxon>Actinomycetes</taxon>
        <taxon>Kitasatosporales</taxon>
        <taxon>Streptomycetaceae</taxon>
        <taxon>Kitasatospora</taxon>
    </lineage>
</organism>
<evidence type="ECO:0000256" key="2">
    <source>
        <dbReference type="SAM" id="Phobius"/>
    </source>
</evidence>
<dbReference type="InterPro" id="IPR010640">
    <property type="entry name" value="Low_temperature_requirement_A"/>
</dbReference>
<reference evidence="3" key="1">
    <citation type="submission" date="2024-06" db="EMBL/GenBank/DDBJ databases">
        <title>The genome sequences of Kitasatospora sp. strain HUAS MG31.</title>
        <authorList>
            <person name="Mo P."/>
        </authorList>
    </citation>
    <scope>NUCLEOTIDE SEQUENCE</scope>
    <source>
        <strain evidence="3">HUAS MG31</strain>
    </source>
</reference>
<keyword evidence="2" id="KW-0472">Membrane</keyword>
<dbReference type="EMBL" id="CP159872">
    <property type="protein sequence ID" value="XCM83186.1"/>
    <property type="molecule type" value="Genomic_DNA"/>
</dbReference>
<dbReference type="KEGG" id="kcm:ABWK59_31820"/>
<evidence type="ECO:0000313" key="3">
    <source>
        <dbReference type="EMBL" id="XCM83186.1"/>
    </source>
</evidence>
<name>A0AAU8K527_9ACTN</name>
<accession>A0AAU8K527</accession>
<dbReference type="PANTHER" id="PTHR36840">
    <property type="entry name" value="BLL5714 PROTEIN"/>
    <property type="match status" value="1"/>
</dbReference>
<sequence length="174" mass="18359">MTAETAGGPRPAGERHASWTELFFDLVVVAGVLQLSHLLHDGPAPGDLALYALLYLAFWTTWVCFTVYGNIEARQEWDPSLVVAMLGLAVMVAAVPDIRTEHAVAFAVSYVVLRWLGGRASTASPSPPRTDPPPHARTPARPAPAAPWTRRSAGTPARPTGVGAVGAPGYGRAA</sequence>
<protein>
    <submittedName>
        <fullName evidence="3">Low temperature requirement protein A</fullName>
    </submittedName>
</protein>